<reference evidence="5" key="2">
    <citation type="submission" date="2023-06" db="EMBL/GenBank/DDBJ databases">
        <authorList>
            <consortium name="Lawrence Berkeley National Laboratory"/>
            <person name="Mondo S.J."/>
            <person name="Hensen N."/>
            <person name="Bonometti L."/>
            <person name="Westerberg I."/>
            <person name="Brannstrom I.O."/>
            <person name="Guillou S."/>
            <person name="Cros-Aarteil S."/>
            <person name="Calhoun S."/>
            <person name="Haridas S."/>
            <person name="Kuo A."/>
            <person name="Pangilinan J."/>
            <person name="Riley R."/>
            <person name="Labutti K."/>
            <person name="Andreopoulos B."/>
            <person name="Lipzen A."/>
            <person name="Chen C."/>
            <person name="Yanf M."/>
            <person name="Daum C."/>
            <person name="Ng V."/>
            <person name="Clum A."/>
            <person name="Steindorff A."/>
            <person name="Ohm R."/>
            <person name="Martin F."/>
            <person name="Silar P."/>
            <person name="Natvig D."/>
            <person name="Lalanne C."/>
            <person name="Gautier V."/>
            <person name="Ament-Velasquez S.L."/>
            <person name="Kruys A."/>
            <person name="Hutchinson M.I."/>
            <person name="Powell A.J."/>
            <person name="Barry K."/>
            <person name="Miller A.N."/>
            <person name="Grigoriev I.V."/>
            <person name="Debuchy R."/>
            <person name="Gladieux P."/>
            <person name="Thoren M.H."/>
            <person name="Johannesson H."/>
        </authorList>
    </citation>
    <scope>NUCLEOTIDE SEQUENCE</scope>
    <source>
        <strain evidence="5">PSN324</strain>
    </source>
</reference>
<dbReference type="InterPro" id="IPR056884">
    <property type="entry name" value="NPHP3-like_N"/>
</dbReference>
<dbReference type="Pfam" id="PF24883">
    <property type="entry name" value="NPHP3_N"/>
    <property type="match status" value="1"/>
</dbReference>
<evidence type="ECO:0000313" key="6">
    <source>
        <dbReference type="Proteomes" id="UP001321749"/>
    </source>
</evidence>
<dbReference type="InterPro" id="IPR002110">
    <property type="entry name" value="Ankyrin_rpt"/>
</dbReference>
<dbReference type="SUPFAM" id="SSF52540">
    <property type="entry name" value="P-loop containing nucleoside triphosphate hydrolases"/>
    <property type="match status" value="1"/>
</dbReference>
<dbReference type="InterPro" id="IPR054471">
    <property type="entry name" value="GPIID_WHD"/>
</dbReference>
<dbReference type="PANTHER" id="PTHR24188">
    <property type="entry name" value="ANKYRIN REPEAT PROTEIN"/>
    <property type="match status" value="1"/>
</dbReference>
<proteinExistence type="predicted"/>
<feature type="domain" description="GPI inositol-deacylase winged helix" evidence="3">
    <location>
        <begin position="545"/>
        <end position="625"/>
    </location>
</feature>
<name>A0AAV9HVH1_9PEZI</name>
<reference evidence="5" key="1">
    <citation type="journal article" date="2023" name="Mol. Phylogenet. Evol.">
        <title>Genome-scale phylogeny and comparative genomics of the fungal order Sordariales.</title>
        <authorList>
            <person name="Hensen N."/>
            <person name="Bonometti L."/>
            <person name="Westerberg I."/>
            <person name="Brannstrom I.O."/>
            <person name="Guillou S."/>
            <person name="Cros-Aarteil S."/>
            <person name="Calhoun S."/>
            <person name="Haridas S."/>
            <person name="Kuo A."/>
            <person name="Mondo S."/>
            <person name="Pangilinan J."/>
            <person name="Riley R."/>
            <person name="LaButti K."/>
            <person name="Andreopoulos B."/>
            <person name="Lipzen A."/>
            <person name="Chen C."/>
            <person name="Yan M."/>
            <person name="Daum C."/>
            <person name="Ng V."/>
            <person name="Clum A."/>
            <person name="Steindorff A."/>
            <person name="Ohm R.A."/>
            <person name="Martin F."/>
            <person name="Silar P."/>
            <person name="Natvig D.O."/>
            <person name="Lalanne C."/>
            <person name="Gautier V."/>
            <person name="Ament-Velasquez S.L."/>
            <person name="Kruys A."/>
            <person name="Hutchinson M.I."/>
            <person name="Powell A.J."/>
            <person name="Barry K."/>
            <person name="Miller A.N."/>
            <person name="Grigoriev I.V."/>
            <person name="Debuchy R."/>
            <person name="Gladieux P."/>
            <person name="Hiltunen Thoren M."/>
            <person name="Johannesson H."/>
        </authorList>
    </citation>
    <scope>NUCLEOTIDE SEQUENCE</scope>
    <source>
        <strain evidence="5">PSN324</strain>
    </source>
</reference>
<evidence type="ECO:0008006" key="7">
    <source>
        <dbReference type="Google" id="ProtNLM"/>
    </source>
</evidence>
<dbReference type="Gene3D" id="3.40.50.300">
    <property type="entry name" value="P-loop containing nucleotide triphosphate hydrolases"/>
    <property type="match status" value="1"/>
</dbReference>
<evidence type="ECO:0000256" key="2">
    <source>
        <dbReference type="ARBA" id="ARBA00023043"/>
    </source>
</evidence>
<dbReference type="SUPFAM" id="SSF48403">
    <property type="entry name" value="Ankyrin repeat"/>
    <property type="match status" value="1"/>
</dbReference>
<sequence length="1295" mass="144830">MSLVLRSSSLRAKPENRLRDALGQFEKDLSVEQQRTLQNYRLAAHSSPPDLTDVMQLTAQIDQEVSKQPGLRSRCFGPRFTNILQAVQQFASIGDVLIGGSQNLIACGVWSVVRFSLLLLTGFFSCVERMSKLLMEVGRSAPRYQEMALLYPQSQNLQSNVCEYFIVVVRLCHQMVKFTKQSMFQQLRTFLSDQDMKNYHEEFERWAKCIKDEVDVAMNRTIGEQGSRLQAIMKSDHGRKARKLEKTRIRMLNHISTYDFQTTWKEIRKAGNTAINHRFPQYAAWKSAKESSTLVCRGKLGSGKSVLLANIVADLNLSIASARWPVAYFFCRHDIHESLKARTIIGSLLRQLLHRIQDLVTLEQIINFPTDLDLENEEVHTILEKTVPPGFKAYVILDGVDECDSRETELLLRQLRVLQNMFCLRLCVSLRLEADDPHEPLISQLTQPCTLQIPEDNSDIVDFIHEELTRRIESRKLILGNPALILEIAQSLLQRAQGMFLWVVMQIEALCQERTDESIREALANLPKDLPETFSRILSRSGILGPEYQKRTLKLIIAARRPLTIQELREALSVVPGDDVWSASRLLNNIYSALATCGGLITVDEEALTVRLAHHSIAQFLLGEFKGSTVPIMTREDANNLMGDISVTYLSYEVFESQIATITQVPVGAAPSRIVRSIDSPRAVRILALKLLQAQRQRDHDIGKVLADHLIPPKPTVFAFLTYARAHWVYHSHHLLAKEGRMFELLARAAKRYPILDGGELLLTWGVRNDHEAIFQASLPSLPQNQLTTFVLSLLASNNTMYISRLFGEGPGLGWVNNLRGAGLLPRPLTREEDLKATIKLLLKAPDADAWLQLSRDVGAHNRARQVLFAINQYLTIDQVHILTLLPQENKALSTKLASSLNAALAAVLGYQEIIRLLLCQVDTIYADGEEQGLLSFTMDHSLTLVFELLIEAGADIDRMDKRGQTPLVKAAQGGYNYLVEALSRAGANTEARNECGETPLLIASRLGRLDMVEALLDFGAQTEVKNGNNETPLFIATQHGRRDLVEVLLRAGANTEVENEESETPLLVAALNGWMDLVQALLRAGAKADVLHRKNERPLIFAICDGNVKMLKALLQSGAKTEILNEDGDTPLLISIRRGRQDMVRALLMAGALIEASGREGETPLLLAVRHNDLNIVHELLQAWANTESQNNNGQTPLLIAVHHGSTDICRKLLEAGANTEARDKHGDTPLFSSLWRGDEAIVKLLLARCDPDILDEDGNTALTKLVRGSYSQLTRREKNTGLDADSSPTRSQC</sequence>
<keyword evidence="1" id="KW-0677">Repeat</keyword>
<protein>
    <recommendedName>
        <fullName evidence="7">NACHT domain-containing protein</fullName>
    </recommendedName>
</protein>
<keyword evidence="6" id="KW-1185">Reference proteome</keyword>
<dbReference type="InterPro" id="IPR036770">
    <property type="entry name" value="Ankyrin_rpt-contain_sf"/>
</dbReference>
<evidence type="ECO:0000259" key="4">
    <source>
        <dbReference type="Pfam" id="PF24883"/>
    </source>
</evidence>
<dbReference type="Pfam" id="PF12796">
    <property type="entry name" value="Ank_2"/>
    <property type="match status" value="3"/>
</dbReference>
<gene>
    <name evidence="5" type="ORF">QBC42DRAFT_32802</name>
</gene>
<comment type="caution">
    <text evidence="5">The sequence shown here is derived from an EMBL/GenBank/DDBJ whole genome shotgun (WGS) entry which is preliminary data.</text>
</comment>
<dbReference type="Proteomes" id="UP001321749">
    <property type="component" value="Unassembled WGS sequence"/>
</dbReference>
<dbReference type="Gene3D" id="1.25.40.20">
    <property type="entry name" value="Ankyrin repeat-containing domain"/>
    <property type="match status" value="2"/>
</dbReference>
<evidence type="ECO:0000256" key="1">
    <source>
        <dbReference type="ARBA" id="ARBA00022737"/>
    </source>
</evidence>
<organism evidence="5 6">
    <name type="scientific">Cladorrhinum samala</name>
    <dbReference type="NCBI Taxonomy" id="585594"/>
    <lineage>
        <taxon>Eukaryota</taxon>
        <taxon>Fungi</taxon>
        <taxon>Dikarya</taxon>
        <taxon>Ascomycota</taxon>
        <taxon>Pezizomycotina</taxon>
        <taxon>Sordariomycetes</taxon>
        <taxon>Sordariomycetidae</taxon>
        <taxon>Sordariales</taxon>
        <taxon>Podosporaceae</taxon>
        <taxon>Cladorrhinum</taxon>
    </lineage>
</organism>
<dbReference type="InterPro" id="IPR027417">
    <property type="entry name" value="P-loop_NTPase"/>
</dbReference>
<feature type="domain" description="Nephrocystin 3-like N-terminal" evidence="4">
    <location>
        <begin position="280"/>
        <end position="429"/>
    </location>
</feature>
<dbReference type="SMART" id="SM00248">
    <property type="entry name" value="ANK"/>
    <property type="match status" value="9"/>
</dbReference>
<accession>A0AAV9HVH1</accession>
<keyword evidence="2" id="KW-0040">ANK repeat</keyword>
<dbReference type="EMBL" id="MU864944">
    <property type="protein sequence ID" value="KAK4464867.1"/>
    <property type="molecule type" value="Genomic_DNA"/>
</dbReference>
<dbReference type="Pfam" id="PF22939">
    <property type="entry name" value="WHD_GPIID"/>
    <property type="match status" value="1"/>
</dbReference>
<evidence type="ECO:0000259" key="3">
    <source>
        <dbReference type="Pfam" id="PF22939"/>
    </source>
</evidence>
<dbReference type="PANTHER" id="PTHR24188:SF29">
    <property type="entry name" value="GH09064P"/>
    <property type="match status" value="1"/>
</dbReference>
<evidence type="ECO:0000313" key="5">
    <source>
        <dbReference type="EMBL" id="KAK4464867.1"/>
    </source>
</evidence>